<comment type="cofactor">
    <cofactor evidence="7">
        <name>heme b</name>
        <dbReference type="ChEBI" id="CHEBI:60344"/>
    </cofactor>
    <text evidence="7">Binds 1 heme b (iron(II)-protoporphyrin IX) group per subunit.</text>
</comment>
<feature type="transmembrane region" description="Helical" evidence="7">
    <location>
        <begin position="52"/>
        <end position="70"/>
    </location>
</feature>
<evidence type="ECO:0000256" key="2">
    <source>
        <dbReference type="ARBA" id="ARBA00022448"/>
    </source>
</evidence>
<feature type="transmembrane region" description="Helical" evidence="7">
    <location>
        <begin position="158"/>
        <end position="174"/>
    </location>
</feature>
<keyword evidence="7" id="KW-0285">Flavoprotein</keyword>
<dbReference type="RefSeq" id="WP_227180609.1">
    <property type="nucleotide sequence ID" value="NZ_JAJBZT010000005.1"/>
</dbReference>
<reference evidence="9" key="1">
    <citation type="submission" date="2021-10" db="EMBL/GenBank/DDBJ databases">
        <title>The complete genome sequence of Leeia sp. TBRC 13508.</title>
        <authorList>
            <person name="Charoenyingcharoen P."/>
            <person name="Yukphan P."/>
        </authorList>
    </citation>
    <scope>NUCLEOTIDE SEQUENCE</scope>
    <source>
        <strain evidence="9">TBRC 13508</strain>
    </source>
</reference>
<organism evidence="9 10">
    <name type="scientific">Leeia speluncae</name>
    <dbReference type="NCBI Taxonomy" id="2884804"/>
    <lineage>
        <taxon>Bacteria</taxon>
        <taxon>Pseudomonadati</taxon>
        <taxon>Pseudomonadota</taxon>
        <taxon>Betaproteobacteria</taxon>
        <taxon>Neisseriales</taxon>
        <taxon>Leeiaceae</taxon>
        <taxon>Leeia</taxon>
    </lineage>
</organism>
<feature type="transmembrane region" description="Helical" evidence="7">
    <location>
        <begin position="121"/>
        <end position="137"/>
    </location>
</feature>
<dbReference type="InterPro" id="IPR013130">
    <property type="entry name" value="Fe3_Rdtase_TM_dom"/>
</dbReference>
<dbReference type="Pfam" id="PF01794">
    <property type="entry name" value="Ferric_reduct"/>
    <property type="match status" value="1"/>
</dbReference>
<evidence type="ECO:0000256" key="3">
    <source>
        <dbReference type="ARBA" id="ARBA00022692"/>
    </source>
</evidence>
<keyword evidence="7" id="KW-0288">FMN</keyword>
<evidence type="ECO:0000256" key="1">
    <source>
        <dbReference type="ARBA" id="ARBA00004141"/>
    </source>
</evidence>
<keyword evidence="7" id="KW-0349">Heme</keyword>
<keyword evidence="4 7" id="KW-1133">Transmembrane helix</keyword>
<keyword evidence="10" id="KW-1185">Reference proteome</keyword>
<proteinExistence type="inferred from homology"/>
<keyword evidence="7" id="KW-1003">Cell membrane</keyword>
<evidence type="ECO:0000313" key="10">
    <source>
        <dbReference type="Proteomes" id="UP001165395"/>
    </source>
</evidence>
<dbReference type="PANTHER" id="PTHR36964:SF1">
    <property type="entry name" value="PROTEIN-METHIONINE-SULFOXIDE REDUCTASE HEME-BINDING SUBUNIT MSRQ"/>
    <property type="match status" value="1"/>
</dbReference>
<comment type="function">
    <text evidence="7">Part of the MsrPQ system that repairs oxidized periplasmic proteins containing methionine sulfoxide residues (Met-O), using respiratory chain electrons. Thus protects these proteins from oxidative-stress damage caused by reactive species of oxygen and chlorine generated by the host defense mechanisms. MsrPQ is essential for the maintenance of envelope integrity under bleach stress, rescuing a wide series of structurally unrelated periplasmic proteins from methionine oxidation. MsrQ provides electrons for reduction to the reductase catalytic subunit MsrP, using the quinone pool of the respiratory chain.</text>
</comment>
<evidence type="ECO:0000256" key="4">
    <source>
        <dbReference type="ARBA" id="ARBA00022989"/>
    </source>
</evidence>
<comment type="similarity">
    <text evidence="7">Belongs to the MsrQ family.</text>
</comment>
<keyword evidence="3 7" id="KW-0812">Transmembrane</keyword>
<feature type="transmembrane region" description="Helical" evidence="7">
    <location>
        <begin position="180"/>
        <end position="202"/>
    </location>
</feature>
<comment type="subcellular location">
    <subcellularLocation>
        <location evidence="7">Cell membrane</location>
        <topology evidence="7">Multi-pass membrane protein</topology>
    </subcellularLocation>
    <subcellularLocation>
        <location evidence="1">Membrane</location>
        <topology evidence="1">Multi-pass membrane protein</topology>
    </subcellularLocation>
</comment>
<dbReference type="EMBL" id="JAJBZT010000005">
    <property type="protein sequence ID" value="MCB6183826.1"/>
    <property type="molecule type" value="Genomic_DNA"/>
</dbReference>
<evidence type="ECO:0000259" key="8">
    <source>
        <dbReference type="Pfam" id="PF01794"/>
    </source>
</evidence>
<keyword evidence="7" id="KW-0479">Metal-binding</keyword>
<dbReference type="PANTHER" id="PTHR36964">
    <property type="entry name" value="PROTEIN-METHIONINE-SULFOXIDE REDUCTASE HEME-BINDING SUBUNIT MSRQ"/>
    <property type="match status" value="1"/>
</dbReference>
<dbReference type="HAMAP" id="MF_01207">
    <property type="entry name" value="MsrQ"/>
    <property type="match status" value="1"/>
</dbReference>
<sequence length="208" mass="23903">MNKRHWTFWLKCALWPVLLFPAVRIAYGLWSDLTHGTLLLTANPVEYMIRQSGYWGLCWLLAGLAIRPIGKMLPKEGLIRTRRLVGLFGFAYIIVHFSLYAWLEQSLMLSEITHDIAQRPFILFGMIGLIILLPLALTSTQWSQKKLGGNRWRTLHKGAYIAPIFGAIHYYFLVKADHHLPILFACVLVGLLSTRLPLLLAFRKKHPQ</sequence>
<name>A0ABS8D6J6_9NEIS</name>
<feature type="domain" description="Ferric oxidoreductase" evidence="8">
    <location>
        <begin position="71"/>
        <end position="166"/>
    </location>
</feature>
<evidence type="ECO:0000256" key="5">
    <source>
        <dbReference type="ARBA" id="ARBA00023004"/>
    </source>
</evidence>
<evidence type="ECO:0000256" key="6">
    <source>
        <dbReference type="ARBA" id="ARBA00023136"/>
    </source>
</evidence>
<keyword evidence="2 7" id="KW-0813">Transport</keyword>
<keyword evidence="7" id="KW-0249">Electron transport</keyword>
<keyword evidence="5 7" id="KW-0408">Iron</keyword>
<evidence type="ECO:0000313" key="9">
    <source>
        <dbReference type="EMBL" id="MCB6183826.1"/>
    </source>
</evidence>
<comment type="caution">
    <text evidence="9">The sequence shown here is derived from an EMBL/GenBank/DDBJ whole genome shotgun (WGS) entry which is preliminary data.</text>
</comment>
<dbReference type="Proteomes" id="UP001165395">
    <property type="component" value="Unassembled WGS sequence"/>
</dbReference>
<protein>
    <recommendedName>
        <fullName evidence="7">Protein-methionine-sulfoxide reductase heme-binding subunit MsrQ</fullName>
    </recommendedName>
    <alternativeName>
        <fullName evidence="7">Flavocytochrome MsrQ</fullName>
    </alternativeName>
</protein>
<comment type="subunit">
    <text evidence="7">Heterodimer of a catalytic subunit (MsrP) and a heme-binding subunit (MsrQ).</text>
</comment>
<gene>
    <name evidence="7" type="primary">msrQ</name>
    <name evidence="9" type="ORF">LIN78_09735</name>
</gene>
<accession>A0ABS8D6J6</accession>
<comment type="caution">
    <text evidence="7">Lacks conserved residue(s) required for the propagation of feature annotation.</text>
</comment>
<comment type="cofactor">
    <cofactor evidence="7">
        <name>FMN</name>
        <dbReference type="ChEBI" id="CHEBI:58210"/>
    </cofactor>
    <text evidence="7">Binds 1 FMN per subunit.</text>
</comment>
<evidence type="ECO:0000256" key="7">
    <source>
        <dbReference type="HAMAP-Rule" id="MF_01207"/>
    </source>
</evidence>
<keyword evidence="6 7" id="KW-0472">Membrane</keyword>
<dbReference type="InterPro" id="IPR022837">
    <property type="entry name" value="MsrQ-like"/>
</dbReference>
<feature type="transmembrane region" description="Helical" evidence="7">
    <location>
        <begin position="82"/>
        <end position="101"/>
    </location>
</feature>